<dbReference type="CDD" id="cd23428">
    <property type="entry name" value="beta-trefoil_Ricin_SPI"/>
    <property type="match status" value="1"/>
</dbReference>
<proteinExistence type="predicted"/>
<name>A0A5K1K293_9APHY</name>
<evidence type="ECO:0000313" key="1">
    <source>
        <dbReference type="EMBL" id="VWO99539.1"/>
    </source>
</evidence>
<dbReference type="InterPro" id="IPR031755">
    <property type="entry name" value="Inhibitor_I66"/>
</dbReference>
<protein>
    <submittedName>
        <fullName evidence="1">Regulator Ustilago maydis 1 protein</fullName>
    </submittedName>
</protein>
<dbReference type="GO" id="GO:0004867">
    <property type="term" value="F:serine-type endopeptidase inhibitor activity"/>
    <property type="evidence" value="ECO:0007669"/>
    <property type="project" value="InterPro"/>
</dbReference>
<accession>A0A5K1K293</accession>
<dbReference type="AlphaFoldDB" id="A0A5K1K293"/>
<gene>
    <name evidence="1" type="primary">Q9HFW4</name>
</gene>
<organism evidence="1">
    <name type="scientific">Ganoderma boninense</name>
    <dbReference type="NCBI Taxonomy" id="34458"/>
    <lineage>
        <taxon>Eukaryota</taxon>
        <taxon>Fungi</taxon>
        <taxon>Dikarya</taxon>
        <taxon>Basidiomycota</taxon>
        <taxon>Agaricomycotina</taxon>
        <taxon>Agaricomycetes</taxon>
        <taxon>Polyporales</taxon>
        <taxon>Polyporaceae</taxon>
        <taxon>Ganoderma</taxon>
    </lineage>
</organism>
<dbReference type="Pfam" id="PF16850">
    <property type="entry name" value="Inhibitor_I66"/>
    <property type="match status" value="2"/>
</dbReference>
<sequence>MSLTSGQYYITTADGGFPIGRRLAEDRSLLPKGIFKLPLGTESVPPIADVSPPFFPLPPFTFHTPVFCVVRQWDVEKLDNGNYKLRNRGAIVGGTVGHLFAFLMEDGAATVTTEWTIRSDTARTQDGAAAYVITEAGGSINGWLVPTLSEIEPYPHVNVGVLIVGPSEPPTFPANEVFMFKKVEA</sequence>
<dbReference type="EMBL" id="LR727718">
    <property type="protein sequence ID" value="VWO99539.1"/>
    <property type="molecule type" value="Genomic_DNA"/>
</dbReference>
<reference evidence="1" key="1">
    <citation type="submission" date="2019-10" db="EMBL/GenBank/DDBJ databases">
        <authorList>
            <person name="Nor Muhammad N."/>
        </authorList>
    </citation>
    <scope>NUCLEOTIDE SEQUENCE</scope>
</reference>
<dbReference type="Gene3D" id="2.80.10.50">
    <property type="match status" value="1"/>
</dbReference>